<organism evidence="1">
    <name type="scientific">marine sediment metagenome</name>
    <dbReference type="NCBI Taxonomy" id="412755"/>
    <lineage>
        <taxon>unclassified sequences</taxon>
        <taxon>metagenomes</taxon>
        <taxon>ecological metagenomes</taxon>
    </lineage>
</organism>
<sequence>MDPVLFRLLTAALFAPFPGLDLAVPALDVGAGAEGAAAPGEDDRSHAGGLVKRLDRLSHFAEHGVAEHVEAIRFVERDYAYAVSL</sequence>
<name>A0A0F9KZ45_9ZZZZ</name>
<accession>A0A0F9KZ45</accession>
<comment type="caution">
    <text evidence="1">The sequence shown here is derived from an EMBL/GenBank/DDBJ whole genome shotgun (WGS) entry which is preliminary data.</text>
</comment>
<reference evidence="1" key="1">
    <citation type="journal article" date="2015" name="Nature">
        <title>Complex archaea that bridge the gap between prokaryotes and eukaryotes.</title>
        <authorList>
            <person name="Spang A."/>
            <person name="Saw J.H."/>
            <person name="Jorgensen S.L."/>
            <person name="Zaremba-Niedzwiedzka K."/>
            <person name="Martijn J."/>
            <person name="Lind A.E."/>
            <person name="van Eijk R."/>
            <person name="Schleper C."/>
            <person name="Guy L."/>
            <person name="Ettema T.J."/>
        </authorList>
    </citation>
    <scope>NUCLEOTIDE SEQUENCE</scope>
</reference>
<evidence type="ECO:0000313" key="1">
    <source>
        <dbReference type="EMBL" id="KKM20835.1"/>
    </source>
</evidence>
<gene>
    <name evidence="1" type="ORF">LCGC14_1641470</name>
</gene>
<protein>
    <submittedName>
        <fullName evidence="1">Uncharacterized protein</fullName>
    </submittedName>
</protein>
<dbReference type="EMBL" id="LAZR01013686">
    <property type="protein sequence ID" value="KKM20835.1"/>
    <property type="molecule type" value="Genomic_DNA"/>
</dbReference>
<dbReference type="AlphaFoldDB" id="A0A0F9KZ45"/>
<proteinExistence type="predicted"/>
<feature type="non-terminal residue" evidence="1">
    <location>
        <position position="85"/>
    </location>
</feature>